<evidence type="ECO:0000256" key="5">
    <source>
        <dbReference type="ARBA" id="ARBA00022989"/>
    </source>
</evidence>
<dbReference type="PANTHER" id="PTHR32024:SF1">
    <property type="entry name" value="KTR SYSTEM POTASSIUM UPTAKE PROTEIN B"/>
    <property type="match status" value="1"/>
</dbReference>
<evidence type="ECO:0000256" key="8">
    <source>
        <dbReference type="SAM" id="Phobius"/>
    </source>
</evidence>
<accession>G5KHR1</accession>
<feature type="transmembrane region" description="Helical" evidence="8">
    <location>
        <begin position="390"/>
        <end position="408"/>
    </location>
</feature>
<feature type="transmembrane region" description="Helical" evidence="8">
    <location>
        <begin position="307"/>
        <end position="338"/>
    </location>
</feature>
<dbReference type="GO" id="GO:0030001">
    <property type="term" value="P:metal ion transport"/>
    <property type="evidence" value="ECO:0007669"/>
    <property type="project" value="UniProtKB-ARBA"/>
</dbReference>
<keyword evidence="5 8" id="KW-1133">Transmembrane helix</keyword>
<comment type="caution">
    <text evidence="9">The sequence shown here is derived from an EMBL/GenBank/DDBJ whole genome shotgun (WGS) entry which is preliminary data.</text>
</comment>
<dbReference type="InterPro" id="IPR003445">
    <property type="entry name" value="Cat_transpt"/>
</dbReference>
<protein>
    <submittedName>
        <fullName evidence="9">Cation transport protein</fullName>
    </submittedName>
</protein>
<feature type="transmembrane region" description="Helical" evidence="8">
    <location>
        <begin position="49"/>
        <end position="70"/>
    </location>
</feature>
<feature type="transmembrane region" description="Helical" evidence="8">
    <location>
        <begin position="192"/>
        <end position="212"/>
    </location>
</feature>
<evidence type="ECO:0000313" key="9">
    <source>
        <dbReference type="EMBL" id="EHJ57548.1"/>
    </source>
</evidence>
<feature type="transmembrane region" description="Helical" evidence="8">
    <location>
        <begin position="76"/>
        <end position="100"/>
    </location>
</feature>
<keyword evidence="6" id="KW-0406">Ion transport</keyword>
<feature type="transmembrane region" description="Helical" evidence="8">
    <location>
        <begin position="242"/>
        <end position="261"/>
    </location>
</feature>
<evidence type="ECO:0000256" key="1">
    <source>
        <dbReference type="ARBA" id="ARBA00004651"/>
    </source>
</evidence>
<keyword evidence="4 8" id="KW-0812">Transmembrane</keyword>
<dbReference type="GO" id="GO:0008324">
    <property type="term" value="F:monoatomic cation transmembrane transporter activity"/>
    <property type="evidence" value="ECO:0007669"/>
    <property type="project" value="InterPro"/>
</dbReference>
<name>G5KHR1_9STRE</name>
<comment type="subcellular location">
    <subcellularLocation>
        <location evidence="1">Cell membrane</location>
        <topology evidence="1">Multi-pass membrane protein</topology>
    </subcellularLocation>
</comment>
<feature type="transmembrane region" description="Helical" evidence="8">
    <location>
        <begin position="359"/>
        <end position="384"/>
    </location>
</feature>
<keyword evidence="7 8" id="KW-0472">Membrane</keyword>
<dbReference type="Proteomes" id="UP000005388">
    <property type="component" value="Unassembled WGS sequence"/>
</dbReference>
<evidence type="ECO:0000256" key="6">
    <source>
        <dbReference type="ARBA" id="ARBA00023065"/>
    </source>
</evidence>
<evidence type="ECO:0000256" key="3">
    <source>
        <dbReference type="ARBA" id="ARBA00022475"/>
    </source>
</evidence>
<feature type="transmembrane region" description="Helical" evidence="8">
    <location>
        <begin position="127"/>
        <end position="147"/>
    </location>
</feature>
<dbReference type="RefSeq" id="WP_006740251.1">
    <property type="nucleotide sequence ID" value="NZ_AEUZ02000001.1"/>
</dbReference>
<dbReference type="eggNOG" id="COG0168">
    <property type="taxonomic scope" value="Bacteria"/>
</dbReference>
<keyword evidence="2" id="KW-0813">Transport</keyword>
<evidence type="ECO:0000256" key="2">
    <source>
        <dbReference type="ARBA" id="ARBA00022448"/>
    </source>
</evidence>
<dbReference type="EMBL" id="AEUZ02000001">
    <property type="protein sequence ID" value="EHJ57548.1"/>
    <property type="molecule type" value="Genomic_DNA"/>
</dbReference>
<dbReference type="PANTHER" id="PTHR32024">
    <property type="entry name" value="TRK SYSTEM POTASSIUM UPTAKE PROTEIN TRKG-RELATED"/>
    <property type="match status" value="1"/>
</dbReference>
<feature type="transmembrane region" description="Helical" evidence="8">
    <location>
        <begin position="15"/>
        <end position="37"/>
    </location>
</feature>
<dbReference type="AlphaFoldDB" id="G5KHR1"/>
<reference evidence="9 10" key="1">
    <citation type="journal article" date="2014" name="Int. J. Syst. Evol. Microbiol.">
        <title>Phylogenomics and the dynamic genome evolution of the genus Streptococcus.</title>
        <authorList>
            <consortium name="The Broad Institute Genome Sequencing Platform"/>
            <person name="Richards V.P."/>
            <person name="Palmer S.R."/>
            <person name="Pavinski Bitar P.D."/>
            <person name="Qin X."/>
            <person name="Weinstock G.M."/>
            <person name="Highlander S.K."/>
            <person name="Town C.D."/>
            <person name="Burne R.A."/>
            <person name="Stanhope M.J."/>
        </authorList>
    </citation>
    <scope>NUCLEOTIDE SEQUENCE [LARGE SCALE GENOMIC DNA]</scope>
    <source>
        <strain evidence="9 10">2285-97</strain>
    </source>
</reference>
<feature type="transmembrane region" description="Helical" evidence="8">
    <location>
        <begin position="420"/>
        <end position="441"/>
    </location>
</feature>
<dbReference type="Pfam" id="PF02386">
    <property type="entry name" value="TrkH"/>
    <property type="match status" value="1"/>
</dbReference>
<sequence>MNRFFGRSWSVTQRLTFSFAIVIIVGSILLSLPITHYHDAPQTTYLDHLFNVVSMVCVTGLSVVSISDVYNGFGQIIAMFLMQIGGLGLVTLIAISTFALKRKMDLREHSLLQSALNRGDSHGLQGYLYYVYKFTFTVEFIAALVIMTDFIPRFGVGHGIFNSIFLAISAFCNAGFDNFVTGSLKGFVLDPVINFTVAFCIISGGLGFAVWFEIVNGLKKFFIDKPKYRFSGFRRMTNQSRLVLSTTGIILLLGTVLTWFLEKDNPKTIGHYSFLAQGMISFFQTVTMRTAGFATLSYLHTKEPTNILYMIQMIIGGAPGGTAGGIKVTTIAITYLLFKSELSGQTEVTYRKRIISNKTIKQTMTVLIFFFATLVTGYLLLLYFEPHHNSIALLFEAISAIATVGVSMDLTPHLSSLGRIVIIALMFIGRVGPITVLLSLLQRKEKTIHYATNDITVG</sequence>
<dbReference type="STRING" id="764291.STRUR_0274"/>
<organism evidence="9 10">
    <name type="scientific">Streptococcus urinalis 2285-97</name>
    <dbReference type="NCBI Taxonomy" id="764291"/>
    <lineage>
        <taxon>Bacteria</taxon>
        <taxon>Bacillati</taxon>
        <taxon>Bacillota</taxon>
        <taxon>Bacilli</taxon>
        <taxon>Lactobacillales</taxon>
        <taxon>Streptococcaceae</taxon>
        <taxon>Streptococcus</taxon>
    </lineage>
</organism>
<evidence type="ECO:0000256" key="4">
    <source>
        <dbReference type="ARBA" id="ARBA00022692"/>
    </source>
</evidence>
<proteinExistence type="predicted"/>
<gene>
    <name evidence="9" type="ORF">STRUR_0274</name>
</gene>
<evidence type="ECO:0000256" key="7">
    <source>
        <dbReference type="ARBA" id="ARBA00023136"/>
    </source>
</evidence>
<dbReference type="GO" id="GO:0005886">
    <property type="term" value="C:plasma membrane"/>
    <property type="evidence" value="ECO:0007669"/>
    <property type="project" value="UniProtKB-SubCell"/>
</dbReference>
<keyword evidence="3" id="KW-1003">Cell membrane</keyword>
<feature type="transmembrane region" description="Helical" evidence="8">
    <location>
        <begin position="282"/>
        <end position="301"/>
    </location>
</feature>
<evidence type="ECO:0000313" key="10">
    <source>
        <dbReference type="Proteomes" id="UP000005388"/>
    </source>
</evidence>
<keyword evidence="10" id="KW-1185">Reference proteome</keyword>